<dbReference type="AlphaFoldDB" id="A0A5R8NHL9"/>
<reference evidence="1 2" key="1">
    <citation type="submission" date="2019-05" db="EMBL/GenBank/DDBJ databases">
        <title>Genomes sequences of two Nocardia cyriacigeorgica environmental isolates, type strains Nocardia asteroides ATCC 19247 and Nocardia cyriacigeorgica DSM 44484.</title>
        <authorList>
            <person name="Vautrin F."/>
            <person name="Bergeron E."/>
            <person name="Dubost A."/>
            <person name="Abrouk D."/>
            <person name="Rodriguez Nava V."/>
            <person name="Pujic P."/>
        </authorList>
    </citation>
    <scope>NUCLEOTIDE SEQUENCE [LARGE SCALE GENOMIC DNA]</scope>
    <source>
        <strain evidence="1 2">EML 446</strain>
    </source>
</reference>
<dbReference type="Pfam" id="PF19474">
    <property type="entry name" value="DUF6011"/>
    <property type="match status" value="1"/>
</dbReference>
<protein>
    <submittedName>
        <fullName evidence="1">Uncharacterized protein</fullName>
    </submittedName>
</protein>
<proteinExistence type="predicted"/>
<accession>A0A5R8NHL9</accession>
<dbReference type="RefSeq" id="WP_138451794.1">
    <property type="nucleotide sequence ID" value="NZ_VBUT01000011.1"/>
</dbReference>
<name>A0A5R8NHL9_9NOCA</name>
<dbReference type="EMBL" id="VBUT01000011">
    <property type="protein sequence ID" value="TLF74087.1"/>
    <property type="molecule type" value="Genomic_DNA"/>
</dbReference>
<comment type="caution">
    <text evidence="1">The sequence shown here is derived from an EMBL/GenBank/DDBJ whole genome shotgun (WGS) entry which is preliminary data.</text>
</comment>
<dbReference type="Proteomes" id="UP000306378">
    <property type="component" value="Unassembled WGS sequence"/>
</dbReference>
<organism evidence="1 2">
    <name type="scientific">Nocardia cyriacigeorgica</name>
    <dbReference type="NCBI Taxonomy" id="135487"/>
    <lineage>
        <taxon>Bacteria</taxon>
        <taxon>Bacillati</taxon>
        <taxon>Actinomycetota</taxon>
        <taxon>Actinomycetes</taxon>
        <taxon>Mycobacteriales</taxon>
        <taxon>Nocardiaceae</taxon>
        <taxon>Nocardia</taxon>
    </lineage>
</organism>
<sequence length="66" mass="7102">MAEIDAGERLPDGTPTRLAVQCKRCGGWLVSAASVARRMGPACARSDRAEAVSRADEIPLFDLETR</sequence>
<gene>
    <name evidence="1" type="ORF">FEK34_25555</name>
</gene>
<evidence type="ECO:0000313" key="2">
    <source>
        <dbReference type="Proteomes" id="UP000306378"/>
    </source>
</evidence>
<evidence type="ECO:0000313" key="1">
    <source>
        <dbReference type="EMBL" id="TLF74087.1"/>
    </source>
</evidence>
<dbReference type="InterPro" id="IPR046053">
    <property type="entry name" value="DUF6011"/>
</dbReference>